<organism evidence="1 2">
    <name type="scientific">Cetraspora pellucida</name>
    <dbReference type="NCBI Taxonomy" id="1433469"/>
    <lineage>
        <taxon>Eukaryota</taxon>
        <taxon>Fungi</taxon>
        <taxon>Fungi incertae sedis</taxon>
        <taxon>Mucoromycota</taxon>
        <taxon>Glomeromycotina</taxon>
        <taxon>Glomeromycetes</taxon>
        <taxon>Diversisporales</taxon>
        <taxon>Gigasporaceae</taxon>
        <taxon>Cetraspora</taxon>
    </lineage>
</organism>
<name>A0ACA9QNQ1_9GLOM</name>
<dbReference type="EMBL" id="CAJVPW010044158">
    <property type="protein sequence ID" value="CAG8753493.1"/>
    <property type="molecule type" value="Genomic_DNA"/>
</dbReference>
<reference evidence="1" key="1">
    <citation type="submission" date="2021-06" db="EMBL/GenBank/DDBJ databases">
        <authorList>
            <person name="Kallberg Y."/>
            <person name="Tangrot J."/>
            <person name="Rosling A."/>
        </authorList>
    </citation>
    <scope>NUCLEOTIDE SEQUENCE</scope>
    <source>
        <strain evidence="1">28 12/20/2015</strain>
    </source>
</reference>
<comment type="caution">
    <text evidence="1">The sequence shown here is derived from an EMBL/GenBank/DDBJ whole genome shotgun (WGS) entry which is preliminary data.</text>
</comment>
<accession>A0ACA9QNQ1</accession>
<evidence type="ECO:0000313" key="1">
    <source>
        <dbReference type="EMBL" id="CAG8753493.1"/>
    </source>
</evidence>
<sequence length="221" mass="25956">MEEFKDNVNDIDVNSWYSFVLGSYFNTNKTSELEENNSASISAKTSSNTTSYSDYSRKKRKSNFDPTFLVGTTQHKNQSHTSYFFRSESNNKEIAYCKICENNLKDTQQKPYSYACKRGNTSNLSAHLHDKHKITSNNYKQFLNKTSKPNIDQTKLTDFYKKLTLCTTQHQTYLSQFLIKFIIRFVKLLYILENEDFRKFVNGCEPRYRIPCVKSAKNMIY</sequence>
<gene>
    <name evidence="1" type="ORF">SPELUC_LOCUS14645</name>
</gene>
<keyword evidence="2" id="KW-1185">Reference proteome</keyword>
<proteinExistence type="predicted"/>
<protein>
    <submittedName>
        <fullName evidence="1">14163_t:CDS:1</fullName>
    </submittedName>
</protein>
<dbReference type="Proteomes" id="UP000789366">
    <property type="component" value="Unassembled WGS sequence"/>
</dbReference>
<evidence type="ECO:0000313" key="2">
    <source>
        <dbReference type="Proteomes" id="UP000789366"/>
    </source>
</evidence>